<organism evidence="10 11">
    <name type="scientific">Maudiozyma barnettii</name>
    <dbReference type="NCBI Taxonomy" id="61262"/>
    <lineage>
        <taxon>Eukaryota</taxon>
        <taxon>Fungi</taxon>
        <taxon>Dikarya</taxon>
        <taxon>Ascomycota</taxon>
        <taxon>Saccharomycotina</taxon>
        <taxon>Saccharomycetes</taxon>
        <taxon>Saccharomycetales</taxon>
        <taxon>Saccharomycetaceae</taxon>
        <taxon>Maudiozyma</taxon>
    </lineage>
</organism>
<feature type="binding site" evidence="8">
    <location>
        <position position="242"/>
    </location>
    <ligand>
        <name>Zn(2+)</name>
        <dbReference type="ChEBI" id="CHEBI:29105"/>
        <note>catalytic</note>
    </ligand>
</feature>
<dbReference type="GO" id="GO:0046872">
    <property type="term" value="F:metal ion binding"/>
    <property type="evidence" value="ECO:0007669"/>
    <property type="project" value="UniProtKB-KW"/>
</dbReference>
<dbReference type="RefSeq" id="XP_041407641.1">
    <property type="nucleotide sequence ID" value="XM_041551707.1"/>
</dbReference>
<feature type="transmembrane region" description="Helical" evidence="9">
    <location>
        <begin position="243"/>
        <end position="263"/>
    </location>
</feature>
<keyword evidence="8" id="KW-0862">Zinc</keyword>
<dbReference type="EMBL" id="CAEFZW010000007">
    <property type="protein sequence ID" value="CAB4255797.1"/>
    <property type="molecule type" value="Genomic_DNA"/>
</dbReference>
<evidence type="ECO:0000256" key="2">
    <source>
        <dbReference type="ARBA" id="ARBA00009780"/>
    </source>
</evidence>
<comment type="caution">
    <text evidence="10">The sequence shown here is derived from an EMBL/GenBank/DDBJ whole genome shotgun (WGS) entry which is preliminary data.</text>
</comment>
<keyword evidence="6 9" id="KW-0472">Membrane</keyword>
<dbReference type="GO" id="GO:0046514">
    <property type="term" value="P:ceramide catabolic process"/>
    <property type="evidence" value="ECO:0007669"/>
    <property type="project" value="TreeGrafter"/>
</dbReference>
<proteinExistence type="inferred from homology"/>
<feature type="transmembrane region" description="Helical" evidence="9">
    <location>
        <begin position="41"/>
        <end position="59"/>
    </location>
</feature>
<evidence type="ECO:0000256" key="8">
    <source>
        <dbReference type="PIRSR" id="PIRSR608901-2"/>
    </source>
</evidence>
<dbReference type="GeneID" id="64858858"/>
<feature type="binding site" evidence="7">
    <location>
        <position position="40"/>
    </location>
    <ligand>
        <name>Ca(2+)</name>
        <dbReference type="ChEBI" id="CHEBI:29108"/>
    </ligand>
</feature>
<dbReference type="AlphaFoldDB" id="A0A8H2ZIR8"/>
<comment type="cofactor">
    <cofactor evidence="8">
        <name>Zn(2+)</name>
        <dbReference type="ChEBI" id="CHEBI:29105"/>
    </cofactor>
</comment>
<feature type="binding site" evidence="7">
    <location>
        <position position="27"/>
    </location>
    <ligand>
        <name>Ca(2+)</name>
        <dbReference type="ChEBI" id="CHEBI:29108"/>
    </ligand>
</feature>
<evidence type="ECO:0000256" key="1">
    <source>
        <dbReference type="ARBA" id="ARBA00004141"/>
    </source>
</evidence>
<dbReference type="GO" id="GO:0005789">
    <property type="term" value="C:endoplasmic reticulum membrane"/>
    <property type="evidence" value="ECO:0007669"/>
    <property type="project" value="TreeGrafter"/>
</dbReference>
<accession>A0A8H2ZIR8</accession>
<feature type="transmembrane region" description="Helical" evidence="9">
    <location>
        <begin position="71"/>
        <end position="91"/>
    </location>
</feature>
<dbReference type="GO" id="GO:0046513">
    <property type="term" value="P:ceramide biosynthetic process"/>
    <property type="evidence" value="ECO:0007669"/>
    <property type="project" value="TreeGrafter"/>
</dbReference>
<keyword evidence="5 9" id="KW-1133">Transmembrane helix</keyword>
<keyword evidence="11" id="KW-1185">Reference proteome</keyword>
<dbReference type="Pfam" id="PF05875">
    <property type="entry name" value="Ceramidase"/>
    <property type="match status" value="1"/>
</dbReference>
<evidence type="ECO:0000256" key="5">
    <source>
        <dbReference type="ARBA" id="ARBA00022989"/>
    </source>
</evidence>
<comment type="subcellular location">
    <subcellularLocation>
        <location evidence="1">Membrane</location>
        <topology evidence="1">Multi-pass membrane protein</topology>
    </subcellularLocation>
</comment>
<dbReference type="GO" id="GO:0016811">
    <property type="term" value="F:hydrolase activity, acting on carbon-nitrogen (but not peptide) bonds, in linear amides"/>
    <property type="evidence" value="ECO:0007669"/>
    <property type="project" value="InterPro"/>
</dbReference>
<dbReference type="PANTHER" id="PTHR46187:SF3">
    <property type="entry name" value="ALKALINE CERAMIDASE 3"/>
    <property type="match status" value="1"/>
</dbReference>
<feature type="transmembrane region" description="Helical" evidence="9">
    <location>
        <begin position="160"/>
        <end position="183"/>
    </location>
</feature>
<evidence type="ECO:0000256" key="3">
    <source>
        <dbReference type="ARBA" id="ARBA00022692"/>
    </source>
</evidence>
<evidence type="ECO:0000256" key="7">
    <source>
        <dbReference type="PIRSR" id="PIRSR608901-1"/>
    </source>
</evidence>
<feature type="transmembrane region" description="Helical" evidence="9">
    <location>
        <begin position="103"/>
        <end position="123"/>
    </location>
</feature>
<feature type="transmembrane region" description="Helical" evidence="9">
    <location>
        <begin position="135"/>
        <end position="154"/>
    </location>
</feature>
<keyword evidence="7" id="KW-0106">Calcium</keyword>
<reference evidence="10 11" key="1">
    <citation type="submission" date="2020-05" db="EMBL/GenBank/DDBJ databases">
        <authorList>
            <person name="Casaregola S."/>
            <person name="Devillers H."/>
            <person name="Grondin C."/>
        </authorList>
    </citation>
    <scope>NUCLEOTIDE SEQUENCE [LARGE SCALE GENOMIC DNA]</scope>
    <source>
        <strain evidence="10 11">CLIB 1767</strain>
    </source>
</reference>
<feature type="binding site" evidence="8">
    <location>
        <position position="246"/>
    </location>
    <ligand>
        <name>Zn(2+)</name>
        <dbReference type="ChEBI" id="CHEBI:29105"/>
        <note>catalytic</note>
    </ligand>
</feature>
<keyword evidence="3 9" id="KW-0812">Transmembrane</keyword>
<keyword evidence="7" id="KW-0479">Metal-binding</keyword>
<feature type="binding site" evidence="7">
    <location>
        <position position="29"/>
    </location>
    <ligand>
        <name>Ca(2+)</name>
        <dbReference type="ChEBI" id="CHEBI:29108"/>
    </ligand>
</feature>
<sequence length="336" mass="39349">MTGKLIWPYPDEPQSGFWGNTTAIIDWCEENYVVSYYIAEWSNTLTNFMFILVATYYTYCIYRNRLETRFILVGLMFALVGFGSWFFHMTLKYRYQLLDELPMVYATSTPAWSLFCELDWNTFRASKGPVSKRKEWFFGIIVVSFTTGLTWFYMAYQSPIIFQVLYGFLNCLVVAISGSFAYFLIPKNKLDKKNLYTTMGLGIVIFLLGFISWQLDIHMCSFWRYFRRTYLLLPLGTLLELHGWWHILTGMGVYTYIVFLAYLRVLNLGTQDDFLFIWRWRLLPELVRKDSAISTKYSLQFWGPYENENETLHSTNTPINGLPVTSTTTAQAGASN</sequence>
<dbReference type="Proteomes" id="UP000644660">
    <property type="component" value="Unassembled WGS sequence"/>
</dbReference>
<comment type="similarity">
    <text evidence="2">Belongs to the alkaline ceramidase family.</text>
</comment>
<feature type="binding site" evidence="7">
    <location>
        <position position="31"/>
    </location>
    <ligand>
        <name>Ca(2+)</name>
        <dbReference type="ChEBI" id="CHEBI:29108"/>
    </ligand>
</feature>
<dbReference type="InterPro" id="IPR008901">
    <property type="entry name" value="ACER"/>
</dbReference>
<feature type="binding site" evidence="8">
    <location>
        <position position="88"/>
    </location>
    <ligand>
        <name>Zn(2+)</name>
        <dbReference type="ChEBI" id="CHEBI:29105"/>
        <note>catalytic</note>
    </ligand>
</feature>
<evidence type="ECO:0000256" key="6">
    <source>
        <dbReference type="ARBA" id="ARBA00023136"/>
    </source>
</evidence>
<protein>
    <submittedName>
        <fullName evidence="10">Similar to Saccharomyces cerevisiae YBR183W YPC1 Alkaline ceramidase that also has reverse (CoA-independent) ceramide synthase activity, catalyzes both breakdown and synthesis of phytoceramide</fullName>
    </submittedName>
</protein>
<dbReference type="OrthoDB" id="187171at2759"/>
<evidence type="ECO:0000313" key="10">
    <source>
        <dbReference type="EMBL" id="CAB4255797.1"/>
    </source>
</evidence>
<name>A0A8H2ZIR8_9SACH</name>
<evidence type="ECO:0000256" key="9">
    <source>
        <dbReference type="SAM" id="Phobius"/>
    </source>
</evidence>
<gene>
    <name evidence="10" type="ORF">KABA2_07S04708</name>
</gene>
<evidence type="ECO:0000313" key="11">
    <source>
        <dbReference type="Proteomes" id="UP000644660"/>
    </source>
</evidence>
<feature type="transmembrane region" description="Helical" evidence="9">
    <location>
        <begin position="195"/>
        <end position="215"/>
    </location>
</feature>
<keyword evidence="4" id="KW-0378">Hydrolase</keyword>
<dbReference type="PANTHER" id="PTHR46187">
    <property type="entry name" value="ALKALINE CERAMIDASE 3"/>
    <property type="match status" value="1"/>
</dbReference>
<feature type="binding site" evidence="7">
    <location>
        <position position="26"/>
    </location>
    <ligand>
        <name>Ca(2+)</name>
        <dbReference type="ChEBI" id="CHEBI:29108"/>
    </ligand>
</feature>
<evidence type="ECO:0000256" key="4">
    <source>
        <dbReference type="ARBA" id="ARBA00022801"/>
    </source>
</evidence>